<organism evidence="9 10">
    <name type="scientific">Neolewinella litorea</name>
    <dbReference type="NCBI Taxonomy" id="2562452"/>
    <lineage>
        <taxon>Bacteria</taxon>
        <taxon>Pseudomonadati</taxon>
        <taxon>Bacteroidota</taxon>
        <taxon>Saprospiria</taxon>
        <taxon>Saprospirales</taxon>
        <taxon>Lewinellaceae</taxon>
        <taxon>Neolewinella</taxon>
    </lineage>
</organism>
<dbReference type="AlphaFoldDB" id="A0A4S4NP98"/>
<dbReference type="CDD" id="cd02440">
    <property type="entry name" value="AdoMet_MTases"/>
    <property type="match status" value="1"/>
</dbReference>
<evidence type="ECO:0000259" key="8">
    <source>
        <dbReference type="Pfam" id="PF26049"/>
    </source>
</evidence>
<dbReference type="Gene3D" id="3.40.50.150">
    <property type="entry name" value="Vaccinia Virus protein VP39"/>
    <property type="match status" value="2"/>
</dbReference>
<dbReference type="GO" id="GO:0008757">
    <property type="term" value="F:S-adenosylmethionine-dependent methyltransferase activity"/>
    <property type="evidence" value="ECO:0007669"/>
    <property type="project" value="InterPro"/>
</dbReference>
<evidence type="ECO:0000256" key="1">
    <source>
        <dbReference type="ARBA" id="ARBA00022490"/>
    </source>
</evidence>
<sequence>MMPHAKSPDRPPAAGNFARYPPTTDRSLRVMSAADELLLEWGAQQLTAEDQPLVIHDRFGAVTLSLPGHPVFLSSFHSQEEALRRNASSAMPRLATVFDHSVDVRHAVMRVPKSLELWEVYLATLAHAAAPDLQVAAGFMTKYFTPRLLEVAGKYAGTVRQSRARKKARLLMLSDFIVPDGSVRPPSARVPCKSLGYASRVYRQYYGVFSGDHIDYATQFLLEQWEALALPAQWSPARVLDIGCGNGIIGGELLVRYAGADLTATDDALLAVESARLNLPTDRATVLYDHSLVDIPSSSHDLVVTNPPFHFGHENNIEVSLELFRQAHRILSPGGYLVVVANRHLNYGSHLVKWFAEVGEPAVNDKYVVYRCRH</sequence>
<dbReference type="Pfam" id="PF26049">
    <property type="entry name" value="RLMG_N"/>
    <property type="match status" value="1"/>
</dbReference>
<feature type="domain" description="Methyltransferase small" evidence="7">
    <location>
        <begin position="206"/>
        <end position="371"/>
    </location>
</feature>
<dbReference type="PROSITE" id="PS00092">
    <property type="entry name" value="N6_MTASE"/>
    <property type="match status" value="1"/>
</dbReference>
<dbReference type="GO" id="GO:0032259">
    <property type="term" value="P:methylation"/>
    <property type="evidence" value="ECO:0007669"/>
    <property type="project" value="UniProtKB-KW"/>
</dbReference>
<accession>A0A4S4NP98</accession>
<dbReference type="Proteomes" id="UP000308528">
    <property type="component" value="Unassembled WGS sequence"/>
</dbReference>
<feature type="region of interest" description="Disordered" evidence="6">
    <location>
        <begin position="1"/>
        <end position="21"/>
    </location>
</feature>
<dbReference type="InterPro" id="IPR058679">
    <property type="entry name" value="RlmG_N"/>
</dbReference>
<keyword evidence="5" id="KW-0949">S-adenosyl-L-methionine</keyword>
<dbReference type="Pfam" id="PF05175">
    <property type="entry name" value="MTS"/>
    <property type="match status" value="1"/>
</dbReference>
<dbReference type="InterPro" id="IPR007848">
    <property type="entry name" value="Small_mtfrase_dom"/>
</dbReference>
<evidence type="ECO:0000313" key="10">
    <source>
        <dbReference type="Proteomes" id="UP000308528"/>
    </source>
</evidence>
<evidence type="ECO:0000259" key="7">
    <source>
        <dbReference type="Pfam" id="PF05175"/>
    </source>
</evidence>
<dbReference type="GO" id="GO:0006364">
    <property type="term" value="P:rRNA processing"/>
    <property type="evidence" value="ECO:0007669"/>
    <property type="project" value="UniProtKB-KW"/>
</dbReference>
<evidence type="ECO:0000256" key="4">
    <source>
        <dbReference type="ARBA" id="ARBA00022679"/>
    </source>
</evidence>
<dbReference type="RefSeq" id="WP_136456565.1">
    <property type="nucleotide sequence ID" value="NZ_SRSF01000001.1"/>
</dbReference>
<evidence type="ECO:0000256" key="2">
    <source>
        <dbReference type="ARBA" id="ARBA00022552"/>
    </source>
</evidence>
<dbReference type="SUPFAM" id="SSF53335">
    <property type="entry name" value="S-adenosyl-L-methionine-dependent methyltransferases"/>
    <property type="match status" value="1"/>
</dbReference>
<evidence type="ECO:0000256" key="3">
    <source>
        <dbReference type="ARBA" id="ARBA00022603"/>
    </source>
</evidence>
<keyword evidence="3 9" id="KW-0489">Methyltransferase</keyword>
<keyword evidence="4 9" id="KW-0808">Transferase</keyword>
<dbReference type="InterPro" id="IPR029063">
    <property type="entry name" value="SAM-dependent_MTases_sf"/>
</dbReference>
<keyword evidence="1" id="KW-0963">Cytoplasm</keyword>
<evidence type="ECO:0000256" key="6">
    <source>
        <dbReference type="SAM" id="MobiDB-lite"/>
    </source>
</evidence>
<keyword evidence="10" id="KW-1185">Reference proteome</keyword>
<comment type="caution">
    <text evidence="9">The sequence shown here is derived from an EMBL/GenBank/DDBJ whole genome shotgun (WGS) entry which is preliminary data.</text>
</comment>
<reference evidence="9 10" key="1">
    <citation type="submission" date="2019-04" db="EMBL/GenBank/DDBJ databases">
        <title>Lewinella litorea sp. nov., isolated from a marine sand.</title>
        <authorList>
            <person name="Yoon J.-H."/>
        </authorList>
    </citation>
    <scope>NUCLEOTIDE SEQUENCE [LARGE SCALE GENOMIC DNA]</scope>
    <source>
        <strain evidence="9 10">HSMS-39</strain>
    </source>
</reference>
<dbReference type="OrthoDB" id="29650at2"/>
<dbReference type="PANTHER" id="PTHR47816:SF5">
    <property type="entry name" value="RIBOSOMAL RNA LARGE SUBUNIT METHYLTRANSFERASE G"/>
    <property type="match status" value="1"/>
</dbReference>
<dbReference type="InterPro" id="IPR046977">
    <property type="entry name" value="RsmC/RlmG"/>
</dbReference>
<evidence type="ECO:0000313" key="9">
    <source>
        <dbReference type="EMBL" id="THH41722.1"/>
    </source>
</evidence>
<name>A0A4S4NP98_9BACT</name>
<dbReference type="InterPro" id="IPR002052">
    <property type="entry name" value="DNA_methylase_N6_adenine_CS"/>
</dbReference>
<gene>
    <name evidence="9" type="ORF">E4021_03760</name>
</gene>
<proteinExistence type="predicted"/>
<feature type="domain" description="RlmG N-terminal" evidence="8">
    <location>
        <begin position="16"/>
        <end position="172"/>
    </location>
</feature>
<protein>
    <submittedName>
        <fullName evidence="9">Methyltransferase domain-containing protein</fullName>
    </submittedName>
</protein>
<evidence type="ECO:0000256" key="5">
    <source>
        <dbReference type="ARBA" id="ARBA00022691"/>
    </source>
</evidence>
<dbReference type="EMBL" id="SRSF01000001">
    <property type="protein sequence ID" value="THH41722.1"/>
    <property type="molecule type" value="Genomic_DNA"/>
</dbReference>
<dbReference type="GO" id="GO:0003676">
    <property type="term" value="F:nucleic acid binding"/>
    <property type="evidence" value="ECO:0007669"/>
    <property type="project" value="InterPro"/>
</dbReference>
<dbReference type="GO" id="GO:0008170">
    <property type="term" value="F:N-methyltransferase activity"/>
    <property type="evidence" value="ECO:0007669"/>
    <property type="project" value="UniProtKB-ARBA"/>
</dbReference>
<keyword evidence="2" id="KW-0698">rRNA processing</keyword>
<dbReference type="PANTHER" id="PTHR47816">
    <property type="entry name" value="RIBOSOMAL RNA SMALL SUBUNIT METHYLTRANSFERASE C"/>
    <property type="match status" value="1"/>
</dbReference>